<dbReference type="Gene3D" id="3.20.20.70">
    <property type="entry name" value="Aldolase class I"/>
    <property type="match status" value="1"/>
</dbReference>
<dbReference type="NCBIfam" id="NF009239">
    <property type="entry name" value="PRK12595.1"/>
    <property type="match status" value="1"/>
</dbReference>
<dbReference type="STRING" id="56780.SYN_01940"/>
<dbReference type="Pfam" id="PF00793">
    <property type="entry name" value="DAHP_synth_1"/>
    <property type="match status" value="1"/>
</dbReference>
<evidence type="ECO:0000256" key="1">
    <source>
        <dbReference type="ARBA" id="ARBA00022679"/>
    </source>
</evidence>
<dbReference type="NCBIfam" id="NF006421">
    <property type="entry name" value="PRK08673.1"/>
    <property type="match status" value="1"/>
</dbReference>
<dbReference type="InterPro" id="IPR013785">
    <property type="entry name" value="Aldolase_TIM"/>
</dbReference>
<evidence type="ECO:0000259" key="3">
    <source>
        <dbReference type="Pfam" id="PF18152"/>
    </source>
</evidence>
<sequence length="372" mass="41125">MATAADSTVAIFVDAFSVRNRKRQEKENDLMIIVMKRNATETQIDHVVRWVESIGYRAHRSNGTEQTVVKAVGGERGGEELKYLAALSGVEKVVPIRKPYKLTSREAKEEDTVVHVGDVRIGSGEFVVMAGPCSVESEEQLLESAYIVRKGGGRILRGGAFKPRTSPYSFQGMEEDGLKLLAKAREKTGLPVVTEIVNPEDLDLVEAYTDILQVGARNVQNFALLKKIGRSRKPVLLKRGMMTTIEELLMSAEYILSAGNDQVILCERGIRTFETATRNTLDISAVPVLKELTHLPVIIDPSHATGHWKYVIPLSRAALAVGADGVIVEMHPQPEKAFCDGAQSLTPEKFYELMEELKTMEYVLNMTTKVPA</sequence>
<dbReference type="Gene3D" id="3.30.70.1140">
    <property type="entry name" value="Phospho-2-dehydro-3-deoxyheptonate aldolase, domain 1"/>
    <property type="match status" value="1"/>
</dbReference>
<dbReference type="GO" id="GO:0009073">
    <property type="term" value="P:aromatic amino acid family biosynthetic process"/>
    <property type="evidence" value="ECO:0007669"/>
    <property type="project" value="InterPro"/>
</dbReference>
<dbReference type="InterPro" id="IPR041071">
    <property type="entry name" value="DAHP_snth_FXD"/>
</dbReference>
<keyword evidence="1 4" id="KW-0808">Transferase</keyword>
<dbReference type="EMBL" id="CP000252">
    <property type="protein sequence ID" value="ABC77697.1"/>
    <property type="molecule type" value="Genomic_DNA"/>
</dbReference>
<dbReference type="GO" id="GO:0003849">
    <property type="term" value="F:3-deoxy-7-phosphoheptulonate synthase activity"/>
    <property type="evidence" value="ECO:0007669"/>
    <property type="project" value="UniProtKB-EC"/>
</dbReference>
<dbReference type="eggNOG" id="COG2876">
    <property type="taxonomic scope" value="Bacteria"/>
</dbReference>
<accession>Q2LUE1</accession>
<reference evidence="4 5" key="1">
    <citation type="journal article" date="2007" name="Proc. Natl. Acad. Sci. U.S.A.">
        <title>The genome of Syntrophus aciditrophicus: life at the thermodynamic limit of microbial growth.</title>
        <authorList>
            <person name="McInerney M.J."/>
            <person name="Rohlin L."/>
            <person name="Mouttaki H."/>
            <person name="Kim U."/>
            <person name="Krupp R.S."/>
            <person name="Rios-Hernandez L."/>
            <person name="Sieber J."/>
            <person name="Struchtemeyer C.G."/>
            <person name="Bhattacharyya A."/>
            <person name="Campbell J.W."/>
            <person name="Gunsalus R.P."/>
        </authorList>
    </citation>
    <scope>NUCLEOTIDE SEQUENCE [LARGE SCALE GENOMIC DNA]</scope>
    <source>
        <strain evidence="4 5">SB</strain>
    </source>
</reference>
<dbReference type="InterPro" id="IPR052899">
    <property type="entry name" value="Class-I_DAHP_synthase"/>
</dbReference>
<evidence type="ECO:0000313" key="5">
    <source>
        <dbReference type="Proteomes" id="UP000001933"/>
    </source>
</evidence>
<evidence type="ECO:0000313" key="4">
    <source>
        <dbReference type="EMBL" id="ABC77697.1"/>
    </source>
</evidence>
<evidence type="ECO:0000259" key="2">
    <source>
        <dbReference type="Pfam" id="PF00793"/>
    </source>
</evidence>
<dbReference type="InParanoid" id="Q2LUE1"/>
<dbReference type="PANTHER" id="PTHR43018:SF2">
    <property type="entry name" value="PHOSPHO-2-DEHYDRO-3-DEOXYHEPTONATE ALDOLASE"/>
    <property type="match status" value="1"/>
</dbReference>
<dbReference type="PANTHER" id="PTHR43018">
    <property type="entry name" value="PHOSPHO-2-DEHYDRO-3-DEOXYHEPTONATE ALDOLASE"/>
    <property type="match status" value="1"/>
</dbReference>
<dbReference type="GO" id="GO:0016832">
    <property type="term" value="F:aldehyde-lyase activity"/>
    <property type="evidence" value="ECO:0007669"/>
    <property type="project" value="InterPro"/>
</dbReference>
<protein>
    <submittedName>
        <fullName evidence="4">Phospho-2-dehydro-3-deoxyheptanoate aldolase</fullName>
        <ecNumber evidence="4">2.5.1.54</ecNumber>
    </submittedName>
</protein>
<dbReference type="Proteomes" id="UP000001933">
    <property type="component" value="Chromosome"/>
</dbReference>
<dbReference type="HOGENOM" id="CLU_062599_0_0_7"/>
<organism evidence="4 5">
    <name type="scientific">Syntrophus aciditrophicus (strain SB)</name>
    <dbReference type="NCBI Taxonomy" id="56780"/>
    <lineage>
        <taxon>Bacteria</taxon>
        <taxon>Pseudomonadati</taxon>
        <taxon>Thermodesulfobacteriota</taxon>
        <taxon>Syntrophia</taxon>
        <taxon>Syntrophales</taxon>
        <taxon>Syntrophaceae</taxon>
        <taxon>Syntrophus</taxon>
    </lineage>
</organism>
<dbReference type="InterPro" id="IPR006268">
    <property type="entry name" value="DAHP_syn_2"/>
</dbReference>
<dbReference type="AlphaFoldDB" id="Q2LUE1"/>
<gene>
    <name evidence="4" type="ORF">SYN_01940</name>
</gene>
<name>Q2LUE1_SYNAS</name>
<feature type="domain" description="DAHP synthetase I/KDSA" evidence="2">
    <location>
        <begin position="113"/>
        <end position="359"/>
    </location>
</feature>
<dbReference type="KEGG" id="sat:SYN_01940"/>
<keyword evidence="5" id="KW-1185">Reference proteome</keyword>
<proteinExistence type="predicted"/>
<dbReference type="InterPro" id="IPR006218">
    <property type="entry name" value="DAHP1/KDSA"/>
</dbReference>
<dbReference type="EC" id="2.5.1.54" evidence="4"/>
<dbReference type="NCBIfam" id="TIGR01361">
    <property type="entry name" value="DAHP_synth_Bsub"/>
    <property type="match status" value="1"/>
</dbReference>
<dbReference type="SUPFAM" id="SSF51569">
    <property type="entry name" value="Aldolase"/>
    <property type="match status" value="1"/>
</dbReference>
<dbReference type="Pfam" id="PF18152">
    <property type="entry name" value="DAHP_snth_FXD"/>
    <property type="match status" value="1"/>
</dbReference>
<feature type="domain" description="DAHP synthase ferredoxin-like" evidence="3">
    <location>
        <begin position="31"/>
        <end position="98"/>
    </location>
</feature>